<name>A0A431VIA5_9PROT</name>
<reference evidence="2 3" key="1">
    <citation type="submission" date="2018-12" db="EMBL/GenBank/DDBJ databases">
        <authorList>
            <person name="Yang Y."/>
        </authorList>
    </citation>
    <scope>NUCLEOTIDE SEQUENCE [LARGE SCALE GENOMIC DNA]</scope>
    <source>
        <strain evidence="2 3">L-25-5w-1</strain>
    </source>
</reference>
<feature type="region of interest" description="Disordered" evidence="1">
    <location>
        <begin position="16"/>
        <end position="36"/>
    </location>
</feature>
<evidence type="ECO:0000313" key="2">
    <source>
        <dbReference type="EMBL" id="RTR21116.1"/>
    </source>
</evidence>
<keyword evidence="3" id="KW-1185">Reference proteome</keyword>
<protein>
    <submittedName>
        <fullName evidence="2">Uncharacterized protein</fullName>
    </submittedName>
</protein>
<dbReference type="OrthoDB" id="7298998at2"/>
<comment type="caution">
    <text evidence="2">The sequence shown here is derived from an EMBL/GenBank/DDBJ whole genome shotgun (WGS) entry which is preliminary data.</text>
</comment>
<proteinExistence type="predicted"/>
<accession>A0A431VIA5</accession>
<evidence type="ECO:0000313" key="3">
    <source>
        <dbReference type="Proteomes" id="UP000277007"/>
    </source>
</evidence>
<dbReference type="Proteomes" id="UP000277007">
    <property type="component" value="Unassembled WGS sequence"/>
</dbReference>
<dbReference type="EMBL" id="RXMA01000007">
    <property type="protein sequence ID" value="RTR21116.1"/>
    <property type="molecule type" value="Genomic_DNA"/>
</dbReference>
<evidence type="ECO:0000256" key="1">
    <source>
        <dbReference type="SAM" id="MobiDB-lite"/>
    </source>
</evidence>
<sequence>MRPVVTVLADGAFDGEPTHRTIADHAPNAGSRTLPTQKAEARAACAVINRMTGLGMSIPREIA</sequence>
<dbReference type="AlphaFoldDB" id="A0A431VIA5"/>
<gene>
    <name evidence="2" type="ORF">EJ903_10315</name>
</gene>
<dbReference type="RefSeq" id="WP_126614776.1">
    <property type="nucleotide sequence ID" value="NZ_JBHUCY010000029.1"/>
</dbReference>
<organism evidence="2 3">
    <name type="scientific">Azospirillum griseum</name>
    <dbReference type="NCBI Taxonomy" id="2496639"/>
    <lineage>
        <taxon>Bacteria</taxon>
        <taxon>Pseudomonadati</taxon>
        <taxon>Pseudomonadota</taxon>
        <taxon>Alphaproteobacteria</taxon>
        <taxon>Rhodospirillales</taxon>
        <taxon>Azospirillaceae</taxon>
        <taxon>Azospirillum</taxon>
    </lineage>
</organism>